<comment type="caution">
    <text evidence="2">The sequence shown here is derived from an EMBL/GenBank/DDBJ whole genome shotgun (WGS) entry which is preliminary data.</text>
</comment>
<feature type="region of interest" description="Disordered" evidence="1">
    <location>
        <begin position="1"/>
        <end position="126"/>
    </location>
</feature>
<dbReference type="EMBL" id="JABEXW010000464">
    <property type="protein sequence ID" value="KAF4963561.1"/>
    <property type="molecule type" value="Genomic_DNA"/>
</dbReference>
<reference evidence="2" key="1">
    <citation type="journal article" date="2020" name="BMC Genomics">
        <title>Correction to: Identification and distribution of gene clusters required for synthesis of sphingolipid metabolism inhibitors in diverse species of the filamentous fungus Fusarium.</title>
        <authorList>
            <person name="Kim H.S."/>
            <person name="Lohmar J.M."/>
            <person name="Busman M."/>
            <person name="Brown D.W."/>
            <person name="Naumann T.A."/>
            <person name="Divon H.H."/>
            <person name="Lysoe E."/>
            <person name="Uhlig S."/>
            <person name="Proctor R.H."/>
        </authorList>
    </citation>
    <scope>NUCLEOTIDE SEQUENCE</scope>
    <source>
        <strain evidence="2">NRRL 20472</strain>
    </source>
</reference>
<dbReference type="AlphaFoldDB" id="A0A8H4TSX4"/>
<sequence length="126" mass="14373">MGIAYGRSRRSREKWGRSSDPVTKGCIFALSEFYGEPDGEDNNPIKRRDDASKPDDLKPKDKPQPRHFHDPRDAQTPENDEGMNIRESLGEQYPATARGLYTSKTGPVGFEHKSRTGTRRGWTKYM</sequence>
<evidence type="ECO:0000256" key="1">
    <source>
        <dbReference type="SAM" id="MobiDB-lite"/>
    </source>
</evidence>
<dbReference type="Proteomes" id="UP000622797">
    <property type="component" value="Unassembled WGS sequence"/>
</dbReference>
<organism evidence="2 3">
    <name type="scientific">Fusarium sarcochroum</name>
    <dbReference type="NCBI Taxonomy" id="1208366"/>
    <lineage>
        <taxon>Eukaryota</taxon>
        <taxon>Fungi</taxon>
        <taxon>Dikarya</taxon>
        <taxon>Ascomycota</taxon>
        <taxon>Pezizomycotina</taxon>
        <taxon>Sordariomycetes</taxon>
        <taxon>Hypocreomycetidae</taxon>
        <taxon>Hypocreales</taxon>
        <taxon>Nectriaceae</taxon>
        <taxon>Fusarium</taxon>
        <taxon>Fusarium lateritium species complex</taxon>
    </lineage>
</organism>
<gene>
    <name evidence="2" type="ORF">FSARC_8431</name>
</gene>
<reference evidence="2" key="2">
    <citation type="submission" date="2020-05" db="EMBL/GenBank/DDBJ databases">
        <authorList>
            <person name="Kim H.-S."/>
            <person name="Proctor R.H."/>
            <person name="Brown D.W."/>
        </authorList>
    </citation>
    <scope>NUCLEOTIDE SEQUENCE</scope>
    <source>
        <strain evidence="2">NRRL 20472</strain>
    </source>
</reference>
<proteinExistence type="predicted"/>
<feature type="compositionally biased region" description="Basic residues" evidence="1">
    <location>
        <begin position="115"/>
        <end position="126"/>
    </location>
</feature>
<accession>A0A8H4TSX4</accession>
<protein>
    <submittedName>
        <fullName evidence="2">Uncharacterized protein</fullName>
    </submittedName>
</protein>
<name>A0A8H4TSX4_9HYPO</name>
<keyword evidence="3" id="KW-1185">Reference proteome</keyword>
<evidence type="ECO:0000313" key="3">
    <source>
        <dbReference type="Proteomes" id="UP000622797"/>
    </source>
</evidence>
<evidence type="ECO:0000313" key="2">
    <source>
        <dbReference type="EMBL" id="KAF4963561.1"/>
    </source>
</evidence>
<feature type="compositionally biased region" description="Basic and acidic residues" evidence="1">
    <location>
        <begin position="43"/>
        <end position="75"/>
    </location>
</feature>